<sequence>MKIIPALAFLFSFICLPATAAVYPQSADEANSSQSDSSALSAFNKSSNLPLENIAGDPLQTLTTRYGRIHYHRDYRVFAREVAKRFDAVYLDVGKRIGFNQEEKLDLIIGDEHHQANGSALPMAAGKLIKLYTSAPRSEQGLGFYSDWLDLVLSHELAHKIHLAEPGRSWRSALDPYLLEADAINAGRYPRWVAEGYATVIETEYTGQGRIHSDYVKSLLQQWAVEGQLPSYAELNGTKRYLGRAMAYYQGSAFLYWLQQEYGAEKLSQLWRRATAVKYRSFEQAFSGLFLASPENLYKKFVAGQVYRASLALGDVQPSGKIWQDNGFKVLSSEPSFDQKHILQLEQDKEGYISLSVFGLDENVKAREKFAENNRKLLAKDPFDVADTRPGVFNRNALYRVKSNKKYQWRRARWLDGQHALVLQYQRQDNHELGFELAKVNLKSGRVEKLSQGLRLQDYVLTRDKKSVLAVSHFAGFNQLLKISLKDGSWQEVSAKRFNYPMDNLTLSPDGSRLALMALYEKRWHIHLYDLAGGQWQAVKLPLQGNYLSYLRWQPSGLYFSYSGKNRRLNSHHQNNSKTQGINVYRLNLEKNSWQQLTQGNHISTGAFTLNENRLFYLATTSRGQDTYSQDISEMNQQLDRGVAHGPFSLLPVNSSWLPASLPQEKTSQTASASEGYGRGPQAATLVLGTYISDLDSGVELLARGGDPFARLRWQLAWSQGDLQQNSALKLKSAWSDIKLYAELLDNDYRGQQLRQRIKAVNGEVSRDLYPTDNSRLRFSLGLGHEKITRAFTGHKLTHYRLQGDFAFDNAVGKFSYGFALNALAMDYHGDGQGWQRFDYGLSTRAAYKDMHFGYGYRDHDLTGTTPGYGQLTFGGQLTSGSGELAGRQLLDSRFPLAWQSGFRFRQHRINMRFNGLDFFYLRHQTGEAKALAAYGLQMMTSVDNTSALLDGLSLKFAVNWYENQRHKYEDLTSLSLMYSFK</sequence>
<feature type="chain" id="PRO_5047234457" description="Peptidase MA-like domain-containing protein" evidence="1">
    <location>
        <begin position="21"/>
        <end position="982"/>
    </location>
</feature>
<accession>A0ABY7VK76</accession>
<dbReference type="SUPFAM" id="SSF82171">
    <property type="entry name" value="DPP6 N-terminal domain-like"/>
    <property type="match status" value="1"/>
</dbReference>
<evidence type="ECO:0008006" key="4">
    <source>
        <dbReference type="Google" id="ProtNLM"/>
    </source>
</evidence>
<keyword evidence="1" id="KW-0732">Signal</keyword>
<gene>
    <name evidence="2" type="ORF">H3N35_08200</name>
</gene>
<dbReference type="Gene3D" id="2.120.10.30">
    <property type="entry name" value="TolB, C-terminal domain"/>
    <property type="match status" value="1"/>
</dbReference>
<name>A0ABY7VK76_9GAMM</name>
<dbReference type="Proteomes" id="UP001215231">
    <property type="component" value="Chromosome"/>
</dbReference>
<keyword evidence="3" id="KW-1185">Reference proteome</keyword>
<feature type="signal peptide" evidence="1">
    <location>
        <begin position="1"/>
        <end position="20"/>
    </location>
</feature>
<evidence type="ECO:0000313" key="2">
    <source>
        <dbReference type="EMBL" id="WDE13405.1"/>
    </source>
</evidence>
<evidence type="ECO:0000256" key="1">
    <source>
        <dbReference type="SAM" id="SignalP"/>
    </source>
</evidence>
<reference evidence="2 3" key="1">
    <citation type="journal article" date="2022" name="Mar. Drugs">
        <title>Bioassay-Guided Fractionation Leads to the Detection of Cholic Acid Generated by the Rare Thalassomonas sp.</title>
        <authorList>
            <person name="Pheiffer F."/>
            <person name="Schneider Y.K."/>
            <person name="Hansen E.H."/>
            <person name="Andersen J.H."/>
            <person name="Isaksson J."/>
            <person name="Busche T."/>
            <person name="R C."/>
            <person name="Kalinowski J."/>
            <person name="Zyl L.V."/>
            <person name="Trindade M."/>
        </authorList>
    </citation>
    <scope>NUCLEOTIDE SEQUENCE [LARGE SCALE GENOMIC DNA]</scope>
    <source>
        <strain evidence="2 3">A5K-61T</strain>
    </source>
</reference>
<dbReference type="EMBL" id="CP059693">
    <property type="protein sequence ID" value="WDE13405.1"/>
    <property type="molecule type" value="Genomic_DNA"/>
</dbReference>
<evidence type="ECO:0000313" key="3">
    <source>
        <dbReference type="Proteomes" id="UP001215231"/>
    </source>
</evidence>
<dbReference type="RefSeq" id="WP_274053768.1">
    <property type="nucleotide sequence ID" value="NZ_CP059693.1"/>
</dbReference>
<dbReference type="InterPro" id="IPR011042">
    <property type="entry name" value="6-blade_b-propeller_TolB-like"/>
</dbReference>
<proteinExistence type="predicted"/>
<organism evidence="2 3">
    <name type="scientific">Thalassomonas haliotis</name>
    <dbReference type="NCBI Taxonomy" id="485448"/>
    <lineage>
        <taxon>Bacteria</taxon>
        <taxon>Pseudomonadati</taxon>
        <taxon>Pseudomonadota</taxon>
        <taxon>Gammaproteobacteria</taxon>
        <taxon>Alteromonadales</taxon>
        <taxon>Colwelliaceae</taxon>
        <taxon>Thalassomonas</taxon>
    </lineage>
</organism>
<protein>
    <recommendedName>
        <fullName evidence="4">Peptidase MA-like domain-containing protein</fullName>
    </recommendedName>
</protein>